<dbReference type="Proteomes" id="UP000652761">
    <property type="component" value="Unassembled WGS sequence"/>
</dbReference>
<evidence type="ECO:0000313" key="2">
    <source>
        <dbReference type="Proteomes" id="UP000652761"/>
    </source>
</evidence>
<protein>
    <submittedName>
        <fullName evidence="1">Uncharacterized protein</fullName>
    </submittedName>
</protein>
<accession>A0A843VHL3</accession>
<gene>
    <name evidence="1" type="ORF">Taro_023521</name>
</gene>
<proteinExistence type="predicted"/>
<comment type="caution">
    <text evidence="1">The sequence shown here is derived from an EMBL/GenBank/DDBJ whole genome shotgun (WGS) entry which is preliminary data.</text>
</comment>
<reference evidence="1" key="1">
    <citation type="submission" date="2017-07" db="EMBL/GenBank/DDBJ databases">
        <title>Taro Niue Genome Assembly and Annotation.</title>
        <authorList>
            <person name="Atibalentja N."/>
            <person name="Keating K."/>
            <person name="Fields C.J."/>
        </authorList>
    </citation>
    <scope>NUCLEOTIDE SEQUENCE</scope>
    <source>
        <strain evidence="1">Niue_2</strain>
        <tissue evidence="1">Leaf</tissue>
    </source>
</reference>
<dbReference type="AlphaFoldDB" id="A0A843VHL3"/>
<organism evidence="1 2">
    <name type="scientific">Colocasia esculenta</name>
    <name type="common">Wild taro</name>
    <name type="synonym">Arum esculentum</name>
    <dbReference type="NCBI Taxonomy" id="4460"/>
    <lineage>
        <taxon>Eukaryota</taxon>
        <taxon>Viridiplantae</taxon>
        <taxon>Streptophyta</taxon>
        <taxon>Embryophyta</taxon>
        <taxon>Tracheophyta</taxon>
        <taxon>Spermatophyta</taxon>
        <taxon>Magnoliopsida</taxon>
        <taxon>Liliopsida</taxon>
        <taxon>Araceae</taxon>
        <taxon>Aroideae</taxon>
        <taxon>Colocasieae</taxon>
        <taxon>Colocasia</taxon>
    </lineage>
</organism>
<keyword evidence="2" id="KW-1185">Reference proteome</keyword>
<sequence>MSAMLDAIPGTPSVTRGSGFHLASDMGGTFKGFKRGFCPGRDFNQSFKCIVSVRQSRGGSVRRRGGAVVASPVDFRRFQLSEVRAVWEPCEDDARSVGVPSAKSALVVGGWTPVVDAGPQLALFQCLTLGFSAGVPKGVRLGTAGCVTYRLWWLVSLHCSWLVVVERKLDLSSVTARLRGYKRETDNRCGVPWRWHSFSVQCCTLWQLVHVPLVGRVVLWYVSPTPAGVEARPCVLWRSCGVTLHCNQSSAAEAKKI</sequence>
<dbReference type="EMBL" id="NMUH01001285">
    <property type="protein sequence ID" value="MQL90919.1"/>
    <property type="molecule type" value="Genomic_DNA"/>
</dbReference>
<evidence type="ECO:0000313" key="1">
    <source>
        <dbReference type="EMBL" id="MQL90919.1"/>
    </source>
</evidence>
<name>A0A843VHL3_COLES</name>